<protein>
    <recommendedName>
        <fullName evidence="2">YjiS-like domain-containing protein</fullName>
    </recommendedName>
</protein>
<evidence type="ECO:0000313" key="4">
    <source>
        <dbReference type="Proteomes" id="UP000277498"/>
    </source>
</evidence>
<evidence type="ECO:0000313" key="3">
    <source>
        <dbReference type="EMBL" id="VDC33233.1"/>
    </source>
</evidence>
<dbReference type="Proteomes" id="UP000277498">
    <property type="component" value="Unassembled WGS sequence"/>
</dbReference>
<feature type="domain" description="YjiS-like" evidence="2">
    <location>
        <begin position="66"/>
        <end position="101"/>
    </location>
</feature>
<evidence type="ECO:0000259" key="2">
    <source>
        <dbReference type="Pfam" id="PF06568"/>
    </source>
</evidence>
<evidence type="ECO:0000256" key="1">
    <source>
        <dbReference type="SAM" id="MobiDB-lite"/>
    </source>
</evidence>
<proteinExistence type="predicted"/>
<reference evidence="3 4" key="1">
    <citation type="submission" date="2018-11" db="EMBL/GenBank/DDBJ databases">
        <authorList>
            <person name="Criscuolo A."/>
        </authorList>
    </citation>
    <scope>NUCLEOTIDE SEQUENCE [LARGE SCALE GENOMIC DNA]</scope>
    <source>
        <strain evidence="3">ACIP111625</strain>
    </source>
</reference>
<name>A0A3P5XYK6_9RHOB</name>
<dbReference type="Pfam" id="PF06568">
    <property type="entry name" value="YjiS-like"/>
    <property type="match status" value="1"/>
</dbReference>
<keyword evidence="4" id="KW-1185">Reference proteome</keyword>
<dbReference type="InterPro" id="IPR009506">
    <property type="entry name" value="YjiS-like"/>
</dbReference>
<dbReference type="AlphaFoldDB" id="A0A3P5XYK6"/>
<accession>A0A3P5XYK6</accession>
<sequence length="112" mass="12358">MKRVMRMLHGSIAEASVVQPQKETHVSDNKKGHTRPAGKTEHMAYVNTSRAVMARPSLAADILAALRGALARRRLYVQTVNELNSLSERDLSDLGLNRSMISEVAREAAYGK</sequence>
<organism evidence="3 4">
    <name type="scientific">Pseudogemmobacter humi</name>
    <dbReference type="NCBI Taxonomy" id="2483812"/>
    <lineage>
        <taxon>Bacteria</taxon>
        <taxon>Pseudomonadati</taxon>
        <taxon>Pseudomonadota</taxon>
        <taxon>Alphaproteobacteria</taxon>
        <taxon>Rhodobacterales</taxon>
        <taxon>Paracoccaceae</taxon>
        <taxon>Pseudogemmobacter</taxon>
    </lineage>
</organism>
<dbReference type="EMBL" id="UXAW01000108">
    <property type="protein sequence ID" value="VDC33233.1"/>
    <property type="molecule type" value="Genomic_DNA"/>
</dbReference>
<feature type="compositionally biased region" description="Basic and acidic residues" evidence="1">
    <location>
        <begin position="22"/>
        <end position="31"/>
    </location>
</feature>
<feature type="region of interest" description="Disordered" evidence="1">
    <location>
        <begin position="18"/>
        <end position="41"/>
    </location>
</feature>
<gene>
    <name evidence="3" type="ORF">XINFAN_03716</name>
</gene>